<keyword evidence="3" id="KW-1185">Reference proteome</keyword>
<dbReference type="Pfam" id="PF04954">
    <property type="entry name" value="SIP"/>
    <property type="match status" value="1"/>
</dbReference>
<dbReference type="InterPro" id="IPR039261">
    <property type="entry name" value="FNR_nucleotide-bd"/>
</dbReference>
<protein>
    <recommendedName>
        <fullName evidence="1">SIP-like Rossmann fold domain-containing protein</fullName>
    </recommendedName>
</protein>
<organism evidence="2 3">
    <name type="scientific">Agromyces protaetiae</name>
    <dbReference type="NCBI Taxonomy" id="2509455"/>
    <lineage>
        <taxon>Bacteria</taxon>
        <taxon>Bacillati</taxon>
        <taxon>Actinomycetota</taxon>
        <taxon>Actinomycetes</taxon>
        <taxon>Micrococcales</taxon>
        <taxon>Microbacteriaceae</taxon>
        <taxon>Agromyces</taxon>
    </lineage>
</organism>
<evidence type="ECO:0000313" key="3">
    <source>
        <dbReference type="Proteomes" id="UP000291259"/>
    </source>
</evidence>
<dbReference type="OrthoDB" id="5123323at2"/>
<sequence>MASRMRKPDPEGPRVLLAGDAADLPAMRQRLGECDPRTAGIVFVEVLSPLQIVRLDGPAGVAVHWLFRERRRGPIALRGEVLVGAVDAWLDEWMRADGGTRIEIWLGARTSSIVNAYARDLEHELAATS</sequence>
<dbReference type="Gene3D" id="3.40.50.80">
    <property type="entry name" value="Nucleotide-binding domain of ferredoxin-NADP reductase (FNR) module"/>
    <property type="match status" value="1"/>
</dbReference>
<dbReference type="Proteomes" id="UP000291259">
    <property type="component" value="Chromosome"/>
</dbReference>
<name>A0A4P6F7R4_9MICO</name>
<gene>
    <name evidence="2" type="ORF">ET445_00995</name>
</gene>
<evidence type="ECO:0000259" key="1">
    <source>
        <dbReference type="Pfam" id="PF04954"/>
    </source>
</evidence>
<dbReference type="AlphaFoldDB" id="A0A4P6F7R4"/>
<dbReference type="KEGG" id="agf:ET445_00995"/>
<accession>A0A4P6F7R4</accession>
<feature type="domain" description="SIP-like Rossmann fold" evidence="1">
    <location>
        <begin position="14"/>
        <end position="90"/>
    </location>
</feature>
<evidence type="ECO:0000313" key="2">
    <source>
        <dbReference type="EMBL" id="QAY72120.1"/>
    </source>
</evidence>
<dbReference type="EMBL" id="CP035491">
    <property type="protein sequence ID" value="QAY72120.1"/>
    <property type="molecule type" value="Genomic_DNA"/>
</dbReference>
<dbReference type="InterPro" id="IPR007037">
    <property type="entry name" value="SIP_rossman_dom"/>
</dbReference>
<reference evidence="2 3" key="1">
    <citation type="submission" date="2019-01" db="EMBL/GenBank/DDBJ databases">
        <title>Genome sequencing of strain FW100M-8.</title>
        <authorList>
            <person name="Heo J."/>
            <person name="Kim S.-J."/>
            <person name="Kim J.-S."/>
            <person name="Hong S.-B."/>
            <person name="Kwon S.-W."/>
        </authorList>
    </citation>
    <scope>NUCLEOTIDE SEQUENCE [LARGE SCALE GENOMIC DNA]</scope>
    <source>
        <strain evidence="2 3">FW100M-8</strain>
    </source>
</reference>
<proteinExistence type="predicted"/>